<dbReference type="EMBL" id="JAGTJR010000001">
    <property type="protein sequence ID" value="KAH7064634.1"/>
    <property type="molecule type" value="Genomic_DNA"/>
</dbReference>
<evidence type="ECO:0000313" key="2">
    <source>
        <dbReference type="EMBL" id="KAH7064634.1"/>
    </source>
</evidence>
<accession>A0ABQ8GWR8</accession>
<evidence type="ECO:0000313" key="3">
    <source>
        <dbReference type="Proteomes" id="UP000774617"/>
    </source>
</evidence>
<evidence type="ECO:0000256" key="1">
    <source>
        <dbReference type="SAM" id="MobiDB-lite"/>
    </source>
</evidence>
<sequence>MIFRVVVLESGGLKASENRRPGWAYREAADGQDAVGVQKRRTVCRDRCTGKLEDGGDVGTGGSERRDTERERREKIRRTAGQEKESWAPEGETKQPCRVGERPFPEVGHEPCLPVLSHVKPPRAGRPLSSQHQGGRAAGALRTALSAAHDMTCGAAQQWTVCWEGELTEHKAAAVSGQTVQSWLAPSGLSEAMRAKNARD</sequence>
<gene>
    <name evidence="2" type="ORF">B0J12DRAFT_5319</name>
</gene>
<protein>
    <submittedName>
        <fullName evidence="2">Uncharacterized protein</fullName>
    </submittedName>
</protein>
<keyword evidence="3" id="KW-1185">Reference proteome</keyword>
<feature type="compositionally biased region" description="Basic and acidic residues" evidence="1">
    <location>
        <begin position="63"/>
        <end position="74"/>
    </location>
</feature>
<proteinExistence type="predicted"/>
<reference evidence="2 3" key="1">
    <citation type="journal article" date="2021" name="Nat. Commun.">
        <title>Genetic determinants of endophytism in the Arabidopsis root mycobiome.</title>
        <authorList>
            <person name="Mesny F."/>
            <person name="Miyauchi S."/>
            <person name="Thiergart T."/>
            <person name="Pickel B."/>
            <person name="Atanasova L."/>
            <person name="Karlsson M."/>
            <person name="Huettel B."/>
            <person name="Barry K.W."/>
            <person name="Haridas S."/>
            <person name="Chen C."/>
            <person name="Bauer D."/>
            <person name="Andreopoulos W."/>
            <person name="Pangilinan J."/>
            <person name="LaButti K."/>
            <person name="Riley R."/>
            <person name="Lipzen A."/>
            <person name="Clum A."/>
            <person name="Drula E."/>
            <person name="Henrissat B."/>
            <person name="Kohler A."/>
            <person name="Grigoriev I.V."/>
            <person name="Martin F.M."/>
            <person name="Hacquard S."/>
        </authorList>
    </citation>
    <scope>NUCLEOTIDE SEQUENCE [LARGE SCALE GENOMIC DNA]</scope>
    <source>
        <strain evidence="2 3">MPI-SDFR-AT-0080</strain>
    </source>
</reference>
<feature type="compositionally biased region" description="Basic and acidic residues" evidence="1">
    <location>
        <begin position="80"/>
        <end position="98"/>
    </location>
</feature>
<organism evidence="2 3">
    <name type="scientific">Macrophomina phaseolina</name>
    <dbReference type="NCBI Taxonomy" id="35725"/>
    <lineage>
        <taxon>Eukaryota</taxon>
        <taxon>Fungi</taxon>
        <taxon>Dikarya</taxon>
        <taxon>Ascomycota</taxon>
        <taxon>Pezizomycotina</taxon>
        <taxon>Dothideomycetes</taxon>
        <taxon>Dothideomycetes incertae sedis</taxon>
        <taxon>Botryosphaeriales</taxon>
        <taxon>Botryosphaeriaceae</taxon>
        <taxon>Macrophomina</taxon>
    </lineage>
</organism>
<dbReference type="Proteomes" id="UP000774617">
    <property type="component" value="Unassembled WGS sequence"/>
</dbReference>
<name>A0ABQ8GWR8_9PEZI</name>
<feature type="region of interest" description="Disordered" evidence="1">
    <location>
        <begin position="49"/>
        <end position="98"/>
    </location>
</feature>
<comment type="caution">
    <text evidence="2">The sequence shown here is derived from an EMBL/GenBank/DDBJ whole genome shotgun (WGS) entry which is preliminary data.</text>
</comment>